<dbReference type="AlphaFoldDB" id="A0A1H9XH27"/>
<accession>A0A1H9XH27</accession>
<keyword evidence="2" id="KW-0012">Acyltransferase</keyword>
<dbReference type="InterPro" id="IPR000182">
    <property type="entry name" value="GNAT_dom"/>
</dbReference>
<dbReference type="Proteomes" id="UP000199051">
    <property type="component" value="Unassembled WGS sequence"/>
</dbReference>
<dbReference type="PANTHER" id="PTHR43877:SF5">
    <property type="entry name" value="BLL8307 PROTEIN"/>
    <property type="match status" value="1"/>
</dbReference>
<keyword evidence="1 4" id="KW-0808">Transferase</keyword>
<organism evidence="4 5">
    <name type="scientific">Actinokineospora terrae</name>
    <dbReference type="NCBI Taxonomy" id="155974"/>
    <lineage>
        <taxon>Bacteria</taxon>
        <taxon>Bacillati</taxon>
        <taxon>Actinomycetota</taxon>
        <taxon>Actinomycetes</taxon>
        <taxon>Pseudonocardiales</taxon>
        <taxon>Pseudonocardiaceae</taxon>
        <taxon>Actinokineospora</taxon>
    </lineage>
</organism>
<feature type="domain" description="N-acetyltransferase" evidence="3">
    <location>
        <begin position="6"/>
        <end position="155"/>
    </location>
</feature>
<dbReference type="Pfam" id="PF00583">
    <property type="entry name" value="Acetyltransf_1"/>
    <property type="match status" value="1"/>
</dbReference>
<dbReference type="SUPFAM" id="SSF55729">
    <property type="entry name" value="Acyl-CoA N-acyltransferases (Nat)"/>
    <property type="match status" value="1"/>
</dbReference>
<dbReference type="CDD" id="cd04301">
    <property type="entry name" value="NAT_SF"/>
    <property type="match status" value="1"/>
</dbReference>
<keyword evidence="5" id="KW-1185">Reference proteome</keyword>
<evidence type="ECO:0000313" key="4">
    <source>
        <dbReference type="EMBL" id="SES45341.1"/>
    </source>
</evidence>
<dbReference type="InterPro" id="IPR016181">
    <property type="entry name" value="Acyl_CoA_acyltransferase"/>
</dbReference>
<gene>
    <name evidence="4" type="ORF">SAMN04487818_11565</name>
</gene>
<name>A0A1H9XH27_9PSEU</name>
<dbReference type="PROSITE" id="PS51186">
    <property type="entry name" value="GNAT"/>
    <property type="match status" value="1"/>
</dbReference>
<dbReference type="InterPro" id="IPR050832">
    <property type="entry name" value="Bact_Acetyltransf"/>
</dbReference>
<dbReference type="PANTHER" id="PTHR43877">
    <property type="entry name" value="AMINOALKYLPHOSPHONATE N-ACETYLTRANSFERASE-RELATED-RELATED"/>
    <property type="match status" value="1"/>
</dbReference>
<evidence type="ECO:0000256" key="1">
    <source>
        <dbReference type="ARBA" id="ARBA00022679"/>
    </source>
</evidence>
<evidence type="ECO:0000256" key="2">
    <source>
        <dbReference type="ARBA" id="ARBA00023315"/>
    </source>
</evidence>
<dbReference type="EMBL" id="FOGI01000015">
    <property type="protein sequence ID" value="SES45341.1"/>
    <property type="molecule type" value="Genomic_DNA"/>
</dbReference>
<dbReference type="GO" id="GO:0016747">
    <property type="term" value="F:acyltransferase activity, transferring groups other than amino-acyl groups"/>
    <property type="evidence" value="ECO:0007669"/>
    <property type="project" value="InterPro"/>
</dbReference>
<evidence type="ECO:0000259" key="3">
    <source>
        <dbReference type="PROSITE" id="PS51186"/>
    </source>
</evidence>
<sequence length="155" mass="16915">MGELRVVVDDLSGAEVARFLGEHVEQLRAVTPPGSSHALDLEGLRKPEVTFWAVRDGDVLAGCGALKELAPGHGEVKSMRTAGEYRKRGVASLVLRHIVEVATERGYERLSLETGSFEFFAPARALYAKYGFTFCGPFPPYVEDPNSVFMTKALA</sequence>
<dbReference type="RefSeq" id="WP_143073696.1">
    <property type="nucleotide sequence ID" value="NZ_FOGI01000015.1"/>
</dbReference>
<dbReference type="Gene3D" id="3.40.630.30">
    <property type="match status" value="1"/>
</dbReference>
<proteinExistence type="predicted"/>
<evidence type="ECO:0000313" key="5">
    <source>
        <dbReference type="Proteomes" id="UP000199051"/>
    </source>
</evidence>
<reference evidence="5" key="1">
    <citation type="submission" date="2016-10" db="EMBL/GenBank/DDBJ databases">
        <authorList>
            <person name="Varghese N."/>
            <person name="Submissions S."/>
        </authorList>
    </citation>
    <scope>NUCLEOTIDE SEQUENCE [LARGE SCALE GENOMIC DNA]</scope>
    <source>
        <strain evidence="5">DSM 44260</strain>
    </source>
</reference>
<dbReference type="STRING" id="155974.SAMN04487818_11565"/>
<protein>
    <submittedName>
        <fullName evidence="4">Putative acetyltransferase</fullName>
    </submittedName>
</protein>